<evidence type="ECO:0000256" key="3">
    <source>
        <dbReference type="ARBA" id="ARBA00023043"/>
    </source>
</evidence>
<dbReference type="PROSITE" id="PS50088">
    <property type="entry name" value="ANK_REPEAT"/>
    <property type="match status" value="5"/>
</dbReference>
<dbReference type="PANTHER" id="PTHR24198">
    <property type="entry name" value="ANKYRIN REPEAT AND PROTEIN KINASE DOMAIN-CONTAINING PROTEIN"/>
    <property type="match status" value="1"/>
</dbReference>
<keyword evidence="3 4" id="KW-0040">ANK repeat</keyword>
<feature type="repeat" description="ANK" evidence="4">
    <location>
        <begin position="84"/>
        <end position="116"/>
    </location>
</feature>
<dbReference type="InterPro" id="IPR036770">
    <property type="entry name" value="Ankyrin_rpt-contain_sf"/>
</dbReference>
<evidence type="ECO:0000256" key="2">
    <source>
        <dbReference type="ARBA" id="ARBA00022737"/>
    </source>
</evidence>
<evidence type="ECO:0000313" key="7">
    <source>
        <dbReference type="Proteomes" id="UP001591681"/>
    </source>
</evidence>
<dbReference type="PROSITE" id="PS50225">
    <property type="entry name" value="SOCS"/>
    <property type="match status" value="1"/>
</dbReference>
<dbReference type="SMART" id="SM00248">
    <property type="entry name" value="ANK"/>
    <property type="match status" value="8"/>
</dbReference>
<dbReference type="EMBL" id="JBHFQA010000009">
    <property type="protein sequence ID" value="KAL2093308.1"/>
    <property type="molecule type" value="Genomic_DNA"/>
</dbReference>
<comment type="pathway">
    <text evidence="1">Protein modification; protein ubiquitination.</text>
</comment>
<reference evidence="6 7" key="1">
    <citation type="submission" date="2024-09" db="EMBL/GenBank/DDBJ databases">
        <title>A chromosome-level genome assembly of Gray's grenadier anchovy, Coilia grayii.</title>
        <authorList>
            <person name="Fu Z."/>
        </authorList>
    </citation>
    <scope>NUCLEOTIDE SEQUENCE [LARGE SCALE GENOMIC DNA]</scope>
    <source>
        <strain evidence="6">G4</strain>
        <tissue evidence="6">Muscle</tissue>
    </source>
</reference>
<feature type="domain" description="SOCS box" evidence="5">
    <location>
        <begin position="431"/>
        <end position="477"/>
    </location>
</feature>
<evidence type="ECO:0000256" key="1">
    <source>
        <dbReference type="ARBA" id="ARBA00004906"/>
    </source>
</evidence>
<proteinExistence type="predicted"/>
<dbReference type="PANTHER" id="PTHR24198:SF187">
    <property type="entry name" value="ANKYRIN REPEAT AND SOCS BOX CONTAINING 15"/>
    <property type="match status" value="1"/>
</dbReference>
<feature type="repeat" description="ANK" evidence="4">
    <location>
        <begin position="18"/>
        <end position="50"/>
    </location>
</feature>
<dbReference type="Pfam" id="PF12796">
    <property type="entry name" value="Ank_2"/>
    <property type="match status" value="4"/>
</dbReference>
<gene>
    <name evidence="6" type="ORF">ACEWY4_010620</name>
</gene>
<name>A0ABD1K2E9_9TELE</name>
<feature type="repeat" description="ANK" evidence="4">
    <location>
        <begin position="150"/>
        <end position="182"/>
    </location>
</feature>
<dbReference type="PROSITE" id="PS50297">
    <property type="entry name" value="ANK_REP_REGION"/>
    <property type="match status" value="5"/>
</dbReference>
<dbReference type="AlphaFoldDB" id="A0ABD1K2E9"/>
<keyword evidence="2" id="KW-0677">Repeat</keyword>
<organism evidence="6 7">
    <name type="scientific">Coilia grayii</name>
    <name type="common">Gray's grenadier anchovy</name>
    <dbReference type="NCBI Taxonomy" id="363190"/>
    <lineage>
        <taxon>Eukaryota</taxon>
        <taxon>Metazoa</taxon>
        <taxon>Chordata</taxon>
        <taxon>Craniata</taxon>
        <taxon>Vertebrata</taxon>
        <taxon>Euteleostomi</taxon>
        <taxon>Actinopterygii</taxon>
        <taxon>Neopterygii</taxon>
        <taxon>Teleostei</taxon>
        <taxon>Clupei</taxon>
        <taxon>Clupeiformes</taxon>
        <taxon>Clupeoidei</taxon>
        <taxon>Engraulidae</taxon>
        <taxon>Coilinae</taxon>
        <taxon>Coilia</taxon>
    </lineage>
</organism>
<dbReference type="Proteomes" id="UP001591681">
    <property type="component" value="Unassembled WGS sequence"/>
</dbReference>
<dbReference type="InterPro" id="IPR036036">
    <property type="entry name" value="SOCS_box-like_dom_sf"/>
</dbReference>
<feature type="repeat" description="ANK" evidence="4">
    <location>
        <begin position="215"/>
        <end position="247"/>
    </location>
</feature>
<dbReference type="Gene3D" id="1.10.750.20">
    <property type="entry name" value="SOCS box"/>
    <property type="match status" value="1"/>
</dbReference>
<dbReference type="SMART" id="SM00969">
    <property type="entry name" value="SOCS_box"/>
    <property type="match status" value="1"/>
</dbReference>
<dbReference type="Gene3D" id="1.25.40.20">
    <property type="entry name" value="Ankyrin repeat-containing domain"/>
    <property type="match status" value="3"/>
</dbReference>
<keyword evidence="7" id="KW-1185">Reference proteome</keyword>
<sequence length="489" mass="54477">MYRKTASYRLNLEEKTENGETALILATQAGLVDNVRMLMEHGASPDRTNDKNESPLLLAVRMDLREVARALICGGASVNQYCLKRWTALHEAAKVGCTDVLKLLLMHGGNISETDQHGVTPMAVAAEYGQTDVLEILIQSGGDVNARAPNGDTVLYDAAGSGNPDCINLLLQHGANPNVASLSSQLPIHRAAYEGHYLALRIFIPITTRRALRLSGQSPIHSAADGGHIQCLELLVQKGFDVNALLDSHISENYGDMRRSALYFAVSNGDVTCTEMLLNAGAKTDLDPVSCLLVAVRAGRYEIVKLLLAKRADVNCYFTAVNDTVFPTALQYCLRDEIMMRLLLNNGYRAEMCFCCHHDSILETVTEEDDCHPAKKVPFCDFISVSWLEHLAGRAVRILLDYVSHVCICSKLKTVLKKHKEWTEISYILGNPRSLRHLCRLAIRTQITPRRLADPHTMDSVLFPYRLKDYVMYREHDLYDEIICSNESN</sequence>
<evidence type="ECO:0000259" key="5">
    <source>
        <dbReference type="PROSITE" id="PS50225"/>
    </source>
</evidence>
<comment type="caution">
    <text evidence="6">The sequence shown here is derived from an EMBL/GenBank/DDBJ whole genome shotgun (WGS) entry which is preliminary data.</text>
</comment>
<dbReference type="PRINTS" id="PR01415">
    <property type="entry name" value="ANKYRIN"/>
</dbReference>
<evidence type="ECO:0000256" key="4">
    <source>
        <dbReference type="PROSITE-ProRule" id="PRU00023"/>
    </source>
</evidence>
<dbReference type="InterPro" id="IPR001496">
    <property type="entry name" value="SOCS_box"/>
</dbReference>
<accession>A0ABD1K2E9</accession>
<dbReference type="SUPFAM" id="SSF158235">
    <property type="entry name" value="SOCS box-like"/>
    <property type="match status" value="1"/>
</dbReference>
<dbReference type="SUPFAM" id="SSF48403">
    <property type="entry name" value="Ankyrin repeat"/>
    <property type="match status" value="1"/>
</dbReference>
<feature type="repeat" description="ANK" evidence="4">
    <location>
        <begin position="117"/>
        <end position="149"/>
    </location>
</feature>
<evidence type="ECO:0000313" key="6">
    <source>
        <dbReference type="EMBL" id="KAL2093308.1"/>
    </source>
</evidence>
<protein>
    <recommendedName>
        <fullName evidence="5">SOCS box domain-containing protein</fullName>
    </recommendedName>
</protein>
<dbReference type="InterPro" id="IPR002110">
    <property type="entry name" value="Ankyrin_rpt"/>
</dbReference>
<dbReference type="Pfam" id="PF07525">
    <property type="entry name" value="SOCS_box"/>
    <property type="match status" value="1"/>
</dbReference>